<name>A0A9D7PP22_9PROT</name>
<dbReference type="EMBL" id="JADJUC010000001">
    <property type="protein sequence ID" value="MBK8522791.1"/>
    <property type="molecule type" value="Genomic_DNA"/>
</dbReference>
<proteinExistence type="predicted"/>
<gene>
    <name evidence="2" type="ORF">IPL58_00845</name>
</gene>
<feature type="chain" id="PRO_5039259579" evidence="1">
    <location>
        <begin position="29"/>
        <end position="149"/>
    </location>
</feature>
<protein>
    <submittedName>
        <fullName evidence="2">Uncharacterized protein</fullName>
    </submittedName>
</protein>
<evidence type="ECO:0000313" key="3">
    <source>
        <dbReference type="Proteomes" id="UP000886689"/>
    </source>
</evidence>
<accession>A0A9D7PP22</accession>
<evidence type="ECO:0000256" key="1">
    <source>
        <dbReference type="SAM" id="SignalP"/>
    </source>
</evidence>
<organism evidence="2 3">
    <name type="scientific">Candidatus Proximibacter danicus</name>
    <dbReference type="NCBI Taxonomy" id="2954365"/>
    <lineage>
        <taxon>Bacteria</taxon>
        <taxon>Pseudomonadati</taxon>
        <taxon>Pseudomonadota</taxon>
        <taxon>Betaproteobacteria</taxon>
        <taxon>Candidatus Proximibacter</taxon>
    </lineage>
</organism>
<reference evidence="2" key="1">
    <citation type="submission" date="2020-10" db="EMBL/GenBank/DDBJ databases">
        <title>Connecting structure to function with the recovery of over 1000 high-quality activated sludge metagenome-assembled genomes encoding full-length rRNA genes using long-read sequencing.</title>
        <authorList>
            <person name="Singleton C.M."/>
            <person name="Petriglieri F."/>
            <person name="Kristensen J.M."/>
            <person name="Kirkegaard R.H."/>
            <person name="Michaelsen T.Y."/>
            <person name="Andersen M.H."/>
            <person name="Karst S.M."/>
            <person name="Dueholm M.S."/>
            <person name="Nielsen P.H."/>
            <person name="Albertsen M."/>
        </authorList>
    </citation>
    <scope>NUCLEOTIDE SEQUENCE</scope>
    <source>
        <strain evidence="2">Hirt_18-Q3-R61-65_BATAC.395</strain>
    </source>
</reference>
<keyword evidence="1" id="KW-0732">Signal</keyword>
<comment type="caution">
    <text evidence="2">The sequence shown here is derived from an EMBL/GenBank/DDBJ whole genome shotgun (WGS) entry which is preliminary data.</text>
</comment>
<dbReference type="Proteomes" id="UP000886689">
    <property type="component" value="Unassembled WGS sequence"/>
</dbReference>
<evidence type="ECO:0000313" key="2">
    <source>
        <dbReference type="EMBL" id="MBK8522791.1"/>
    </source>
</evidence>
<feature type="signal peptide" evidence="1">
    <location>
        <begin position="1"/>
        <end position="28"/>
    </location>
</feature>
<sequence>MAGLNRGSFLLPRLLAALAFLAPLTVLAQAEDARCEYSYGGETHTLHVAASQTPFKVPAKAVGSWFLFRALVDEVPDAAPGPLAALKTYVYVARDSGPVLIHQGVFPWPVSEIPERPFGFTGLHRVYEPESDGEFEYWCSTLPTTEGAR</sequence>
<dbReference type="AlphaFoldDB" id="A0A9D7PP22"/>